<evidence type="ECO:0008006" key="4">
    <source>
        <dbReference type="Google" id="ProtNLM"/>
    </source>
</evidence>
<keyword evidence="1" id="KW-0812">Transmembrane</keyword>
<keyword evidence="1" id="KW-1133">Transmembrane helix</keyword>
<sequence length="262" mass="27477">METGLYYLKTRYYDPETGRFITIDDISYLAPDTINGLNLYAYCGNNPVMMVDPDGCAPKWWQWLLFGIGAALVIASVVVLSVATGGAATGLIGAIAVGAAKGALIGAAVGSVVGIAGGAIYAGVTGADLGQSILSGFLIGFGIGAIVGAVIGGMVGANGWYNAKALEFTNVGSKEVVLGRSPTYVEIAKSRGATYFHTTDDVWNATRSLKGVGNRGMWKINKAFLKQQIKSGANFILTAQPSGYFYAKEVAYVIKHAVYMFL</sequence>
<feature type="transmembrane region" description="Helical" evidence="1">
    <location>
        <begin position="60"/>
        <end position="83"/>
    </location>
</feature>
<dbReference type="PANTHER" id="PTHR32305">
    <property type="match status" value="1"/>
</dbReference>
<evidence type="ECO:0000313" key="2">
    <source>
        <dbReference type="EMBL" id="HIS37334.1"/>
    </source>
</evidence>
<keyword evidence="1" id="KW-0472">Membrane</keyword>
<organism evidence="2 3">
    <name type="scientific">Candidatus Scatousia excrementigallinarum</name>
    <dbReference type="NCBI Taxonomy" id="2840935"/>
    <lineage>
        <taxon>Bacteria</taxon>
        <taxon>Candidatus Scatousia</taxon>
    </lineage>
</organism>
<dbReference type="InterPro" id="IPR050708">
    <property type="entry name" value="T6SS_VgrG/RHS"/>
</dbReference>
<gene>
    <name evidence="2" type="ORF">IAC10_12040</name>
</gene>
<comment type="caution">
    <text evidence="2">The sequence shown here is derived from an EMBL/GenBank/DDBJ whole genome shotgun (WGS) entry which is preliminary data.</text>
</comment>
<evidence type="ECO:0000313" key="3">
    <source>
        <dbReference type="Proteomes" id="UP000823928"/>
    </source>
</evidence>
<dbReference type="NCBIfam" id="TIGR03696">
    <property type="entry name" value="Rhs_assc_core"/>
    <property type="match status" value="1"/>
</dbReference>
<dbReference type="AlphaFoldDB" id="A0A9D1F1A2"/>
<dbReference type="Gene3D" id="2.180.10.10">
    <property type="entry name" value="RHS repeat-associated core"/>
    <property type="match status" value="1"/>
</dbReference>
<name>A0A9D1F1A2_9BACT</name>
<dbReference type="EMBL" id="DVIU01000240">
    <property type="protein sequence ID" value="HIS37334.1"/>
    <property type="molecule type" value="Genomic_DNA"/>
</dbReference>
<proteinExistence type="predicted"/>
<feature type="transmembrane region" description="Helical" evidence="1">
    <location>
        <begin position="95"/>
        <end position="121"/>
    </location>
</feature>
<accession>A0A9D1F1A2</accession>
<reference evidence="2" key="1">
    <citation type="submission" date="2020-10" db="EMBL/GenBank/DDBJ databases">
        <authorList>
            <person name="Gilroy R."/>
        </authorList>
    </citation>
    <scope>NUCLEOTIDE SEQUENCE</scope>
    <source>
        <strain evidence="2">6276</strain>
    </source>
</reference>
<dbReference type="PANTHER" id="PTHR32305:SF15">
    <property type="entry name" value="PROTEIN RHSA-RELATED"/>
    <property type="match status" value="1"/>
</dbReference>
<dbReference type="InterPro" id="IPR022385">
    <property type="entry name" value="Rhs_assc_core"/>
</dbReference>
<protein>
    <recommendedName>
        <fullName evidence="4">RHS repeat-associated core domain-containing protein</fullName>
    </recommendedName>
</protein>
<dbReference type="Proteomes" id="UP000823928">
    <property type="component" value="Unassembled WGS sequence"/>
</dbReference>
<reference evidence="2" key="2">
    <citation type="journal article" date="2021" name="PeerJ">
        <title>Extensive microbial diversity within the chicken gut microbiome revealed by metagenomics and culture.</title>
        <authorList>
            <person name="Gilroy R."/>
            <person name="Ravi A."/>
            <person name="Getino M."/>
            <person name="Pursley I."/>
            <person name="Horton D.L."/>
            <person name="Alikhan N.F."/>
            <person name="Baker D."/>
            <person name="Gharbi K."/>
            <person name="Hall N."/>
            <person name="Watson M."/>
            <person name="Adriaenssens E.M."/>
            <person name="Foster-Nyarko E."/>
            <person name="Jarju S."/>
            <person name="Secka A."/>
            <person name="Antonio M."/>
            <person name="Oren A."/>
            <person name="Chaudhuri R.R."/>
            <person name="La Ragione R."/>
            <person name="Hildebrand F."/>
            <person name="Pallen M.J."/>
        </authorList>
    </citation>
    <scope>NUCLEOTIDE SEQUENCE</scope>
    <source>
        <strain evidence="2">6276</strain>
    </source>
</reference>
<feature type="transmembrane region" description="Helical" evidence="1">
    <location>
        <begin position="133"/>
        <end position="155"/>
    </location>
</feature>
<evidence type="ECO:0000256" key="1">
    <source>
        <dbReference type="SAM" id="Phobius"/>
    </source>
</evidence>